<feature type="chain" id="PRO_5037387446" evidence="1">
    <location>
        <begin position="24"/>
        <end position="403"/>
    </location>
</feature>
<keyword evidence="1" id="KW-0732">Signal</keyword>
<sequence>MTPLTLNYGLLAVILLLINGGQAKGPAYDSGVASCPGGGRVVHLVNNCPDSRWFKFDGRTTPQFARPSCPYSNIDCVLTPGTDPMGIVDCYNKIRQNFNNLDAGVVYCVNAKCNCNPDYQVASGRDMKINFPSGQDWTSGTGWLADGCNQLGGGCTVGNSAARNSLFEFTYTNGQVWYDMSAVDAWTTISPVGLRVCGSHSNQPNNPFWCAAVGCDFNVHTQCPDGSGGFSAGPGPDGGTANNIPTGTVFNANNVGGQEWVWQGPADFAQHFGSDQGSHANRRFQCDATGCRRTDESSVNTCLSGCDYCTTVLGKAPDSNECIKYCCPDIWVRYSGYPYQYDSAGCRALGVQQGTDFTATLNAYCKHVYTYAYEDRTSTFQCDDTVTMQIMACPDTADFPTSS</sequence>
<dbReference type="AlphaFoldDB" id="A0A914X0E2"/>
<accession>A0A914X0E2</accession>
<name>A0A914X0E2_9BILA</name>
<evidence type="ECO:0000313" key="2">
    <source>
        <dbReference type="Proteomes" id="UP000887566"/>
    </source>
</evidence>
<evidence type="ECO:0000256" key="1">
    <source>
        <dbReference type="SAM" id="SignalP"/>
    </source>
</evidence>
<dbReference type="Proteomes" id="UP000887566">
    <property type="component" value="Unplaced"/>
</dbReference>
<protein>
    <submittedName>
        <fullName evidence="3">Uncharacterized protein</fullName>
    </submittedName>
</protein>
<proteinExistence type="predicted"/>
<dbReference type="WBParaSite" id="PSAMB.scaffold5956size10504.g27617.t1">
    <property type="protein sequence ID" value="PSAMB.scaffold5956size10504.g27617.t1"/>
    <property type="gene ID" value="PSAMB.scaffold5956size10504.g27617"/>
</dbReference>
<dbReference type="InterPro" id="IPR037176">
    <property type="entry name" value="Osmotin/thaumatin-like_sf"/>
</dbReference>
<dbReference type="SUPFAM" id="SSF49870">
    <property type="entry name" value="Osmotin, thaumatin-like protein"/>
    <property type="match status" value="1"/>
</dbReference>
<dbReference type="PROSITE" id="PS51367">
    <property type="entry name" value="THAUMATIN_2"/>
    <property type="match status" value="1"/>
</dbReference>
<feature type="signal peptide" evidence="1">
    <location>
        <begin position="1"/>
        <end position="23"/>
    </location>
</feature>
<organism evidence="2 3">
    <name type="scientific">Plectus sambesii</name>
    <dbReference type="NCBI Taxonomy" id="2011161"/>
    <lineage>
        <taxon>Eukaryota</taxon>
        <taxon>Metazoa</taxon>
        <taxon>Ecdysozoa</taxon>
        <taxon>Nematoda</taxon>
        <taxon>Chromadorea</taxon>
        <taxon>Plectida</taxon>
        <taxon>Plectina</taxon>
        <taxon>Plectoidea</taxon>
        <taxon>Plectidae</taxon>
        <taxon>Plectus</taxon>
    </lineage>
</organism>
<keyword evidence="2" id="KW-1185">Reference proteome</keyword>
<dbReference type="Gene3D" id="2.60.110.10">
    <property type="entry name" value="Thaumatin"/>
    <property type="match status" value="1"/>
</dbReference>
<evidence type="ECO:0000313" key="3">
    <source>
        <dbReference type="WBParaSite" id="PSAMB.scaffold5956size10504.g27617.t1"/>
    </source>
</evidence>
<dbReference type="InterPro" id="IPR001938">
    <property type="entry name" value="Thaumatin"/>
</dbReference>
<reference evidence="3" key="1">
    <citation type="submission" date="2022-11" db="UniProtKB">
        <authorList>
            <consortium name="WormBaseParasite"/>
        </authorList>
    </citation>
    <scope>IDENTIFICATION</scope>
</reference>